<dbReference type="Proteomes" id="UP000120576">
    <property type="component" value="Genome"/>
</dbReference>
<dbReference type="RefSeq" id="YP_656620.1">
    <property type="nucleotide sequence ID" value="NC_008210.1"/>
</dbReference>
<organism evidence="1 2">
    <name type="scientific">Ranid herpesvirus 2</name>
    <dbReference type="NCBI Taxonomy" id="389214"/>
    <lineage>
        <taxon>Viruses</taxon>
        <taxon>Duplodnaviria</taxon>
        <taxon>Heunggongvirae</taxon>
        <taxon>Peploviricota</taxon>
        <taxon>Herviviricetes</taxon>
        <taxon>Herpesvirales</taxon>
        <taxon>Alloherpesviridae</taxon>
        <taxon>Batravirus</taxon>
        <taxon>Batravirus ranidallo2</taxon>
    </lineage>
</organism>
<dbReference type="GeneID" id="5179433"/>
<reference evidence="1 2" key="1">
    <citation type="journal article" date="2006" name="J. Gen. Virol.">
        <title>Genome sequences of two frog herpesviruses.</title>
        <authorList>
            <person name="Davison A.J."/>
            <person name="Cunningham C."/>
            <person name="Sauerbier W."/>
            <person name="McKinnell R.G."/>
        </authorList>
    </citation>
    <scope>NUCLEOTIDE SEQUENCE [LARGE SCALE GENOMIC DNA]</scope>
    <source>
        <strain evidence="1">ATCC VR-568</strain>
    </source>
</reference>
<protein>
    <submittedName>
        <fullName evidence="1">ORF112</fullName>
    </submittedName>
</protein>
<name>Q14VZ4_9VIRU</name>
<dbReference type="EMBL" id="DQ665652">
    <property type="protein sequence ID" value="ABG25613.1"/>
    <property type="molecule type" value="Genomic_DNA"/>
</dbReference>
<sequence>MSEIPPLPILELNFYGNLTMVAEPEHISGHTPVRCASSSTPQQSTFTATLSLPPNVTEVVCLQSLEVKAFDQSGDLPGFVYLHKTGVPISSPNLYFCDGYHYEPHLMSGLAVGATFSANPQDKKLNAAQGHLNNGNVFRYLERPFTVYDANAIRFVHTLLGPTLPDVQKSLNSLEMEHSVMCTLPCCRSNTMPFTIRKSPDGQFMAVQICPITQNSSLEEVMVDAAYHTDNPLYTFFIELWLAVMAPLKAILCEETAELMSRNHISAERLCGQGVMTSQNPAVITSMVNLGHYQAYKHEWLVSVESVKKLITCLLKLHERSSHFFAGNSNKLTLVVVTETSTLSPSFLAKLQFYALNTQDRDALADFVMACSPGLEDNKTQENFNTIFFNQEFDFKHDMRLNSAVAQMSLRNYQ</sequence>
<dbReference type="KEGG" id="vg:5179433"/>
<accession>Q14VZ4</accession>
<evidence type="ECO:0000313" key="1">
    <source>
        <dbReference type="EMBL" id="ABG25613.1"/>
    </source>
</evidence>
<evidence type="ECO:0000313" key="2">
    <source>
        <dbReference type="Proteomes" id="UP000120576"/>
    </source>
</evidence>
<keyword evidence="2" id="KW-1185">Reference proteome</keyword>
<proteinExistence type="predicted"/>